<dbReference type="InterPro" id="IPR002347">
    <property type="entry name" value="SDR_fam"/>
</dbReference>
<evidence type="ECO:0000313" key="1">
    <source>
        <dbReference type="EMBL" id="SVB01621.1"/>
    </source>
</evidence>
<dbReference type="PANTHER" id="PTHR43975">
    <property type="entry name" value="ZGC:101858"/>
    <property type="match status" value="1"/>
</dbReference>
<name>A0A382AK30_9ZZZZ</name>
<protein>
    <submittedName>
        <fullName evidence="1">Uncharacterized protein</fullName>
    </submittedName>
</protein>
<dbReference type="PRINTS" id="PR00081">
    <property type="entry name" value="GDHRDH"/>
</dbReference>
<dbReference type="FunFam" id="3.40.50.720:FF:000084">
    <property type="entry name" value="Short-chain dehydrogenase reductase"/>
    <property type="match status" value="1"/>
</dbReference>
<dbReference type="CDD" id="cd05233">
    <property type="entry name" value="SDR_c"/>
    <property type="match status" value="1"/>
</dbReference>
<sequence>MNFVNKTAIITGSSGIALATAIALSKEGAQVHIAGIDEGHNAEAKTAAGKLPITVHKVDISYEAQVKLWIDSIASQSGGIDILINSAGIQTFGNIESTETADWDRVMNINLRSCFLTGHYVYPHMKKRGGGSIIHVSSVQGHSNQNNVLAYATSKGAQQSLTRAMAVDCAKDNIRVNSISPGSIRTPLLEYSAQQLASEDKSVEDMIGEFGQSHPIGRVGSPDEVAALICFLVGEKGGFCVGADYLIDGGLSAQLGV</sequence>
<dbReference type="AlphaFoldDB" id="A0A382AK30"/>
<reference evidence="1" key="1">
    <citation type="submission" date="2018-05" db="EMBL/GenBank/DDBJ databases">
        <authorList>
            <person name="Lanie J.A."/>
            <person name="Ng W.-L."/>
            <person name="Kazmierczak K.M."/>
            <person name="Andrzejewski T.M."/>
            <person name="Davidsen T.M."/>
            <person name="Wayne K.J."/>
            <person name="Tettelin H."/>
            <person name="Glass J.I."/>
            <person name="Rusch D."/>
            <person name="Podicherti R."/>
            <person name="Tsui H.-C.T."/>
            <person name="Winkler M.E."/>
        </authorList>
    </citation>
    <scope>NUCLEOTIDE SEQUENCE</scope>
</reference>
<dbReference type="Pfam" id="PF13561">
    <property type="entry name" value="adh_short_C2"/>
    <property type="match status" value="1"/>
</dbReference>
<dbReference type="SUPFAM" id="SSF51735">
    <property type="entry name" value="NAD(P)-binding Rossmann-fold domains"/>
    <property type="match status" value="1"/>
</dbReference>
<proteinExistence type="predicted"/>
<dbReference type="PANTHER" id="PTHR43975:SF2">
    <property type="entry name" value="EG:BACR7A4.14 PROTEIN-RELATED"/>
    <property type="match status" value="1"/>
</dbReference>
<accession>A0A382AK30</accession>
<gene>
    <name evidence="1" type="ORF">METZ01_LOCUS154475</name>
</gene>
<dbReference type="PRINTS" id="PR00080">
    <property type="entry name" value="SDRFAMILY"/>
</dbReference>
<dbReference type="EMBL" id="UINC01025654">
    <property type="protein sequence ID" value="SVB01621.1"/>
    <property type="molecule type" value="Genomic_DNA"/>
</dbReference>
<dbReference type="InterPro" id="IPR036291">
    <property type="entry name" value="NAD(P)-bd_dom_sf"/>
</dbReference>
<dbReference type="Gene3D" id="3.40.50.720">
    <property type="entry name" value="NAD(P)-binding Rossmann-like Domain"/>
    <property type="match status" value="1"/>
</dbReference>
<organism evidence="1">
    <name type="scientific">marine metagenome</name>
    <dbReference type="NCBI Taxonomy" id="408172"/>
    <lineage>
        <taxon>unclassified sequences</taxon>
        <taxon>metagenomes</taxon>
        <taxon>ecological metagenomes</taxon>
    </lineage>
</organism>